<dbReference type="Proteomes" id="UP000242656">
    <property type="component" value="Unassembled WGS sequence"/>
</dbReference>
<evidence type="ECO:0000313" key="3">
    <source>
        <dbReference type="Proteomes" id="UP000242656"/>
    </source>
</evidence>
<dbReference type="AlphaFoldDB" id="A0A2B0LTK1"/>
<evidence type="ECO:0000313" key="2">
    <source>
        <dbReference type="EMBL" id="PFK33103.1"/>
    </source>
</evidence>
<organism evidence="2 3">
    <name type="scientific">Bacillus cereus</name>
    <dbReference type="NCBI Taxonomy" id="1396"/>
    <lineage>
        <taxon>Bacteria</taxon>
        <taxon>Bacillati</taxon>
        <taxon>Bacillota</taxon>
        <taxon>Bacilli</taxon>
        <taxon>Bacillales</taxon>
        <taxon>Bacillaceae</taxon>
        <taxon>Bacillus</taxon>
        <taxon>Bacillus cereus group</taxon>
    </lineage>
</organism>
<protein>
    <submittedName>
        <fullName evidence="2">Uncharacterized protein</fullName>
    </submittedName>
</protein>
<accession>A0A2B0LTK1</accession>
<sequence length="119" mass="13069">MKSCSKKNHDYKKGCNPKKDYDHKEKCDCCCTPGIRNELERLIGRNVFIALRFGYVVGILASVDCDIARVVSNVGFGGGVPVESNYLTSVSVCEITSVSEFPGYFPAPAITKPQTDIEK</sequence>
<dbReference type="EMBL" id="NUWN01000081">
    <property type="protein sequence ID" value="PFK33103.1"/>
    <property type="molecule type" value="Genomic_DNA"/>
</dbReference>
<feature type="region of interest" description="Disordered" evidence="1">
    <location>
        <begin position="1"/>
        <end position="24"/>
    </location>
</feature>
<dbReference type="RefSeq" id="WP_098492054.1">
    <property type="nucleotide sequence ID" value="NZ_NUWN01000081.1"/>
</dbReference>
<proteinExistence type="predicted"/>
<gene>
    <name evidence="2" type="ORF">COI93_18755</name>
</gene>
<comment type="caution">
    <text evidence="2">The sequence shown here is derived from an EMBL/GenBank/DDBJ whole genome shotgun (WGS) entry which is preliminary data.</text>
</comment>
<name>A0A2B0LTK1_BACCE</name>
<reference evidence="2 3" key="1">
    <citation type="submission" date="2017-09" db="EMBL/GenBank/DDBJ databases">
        <title>Large-scale bioinformatics analysis of Bacillus genomes uncovers conserved roles of natural products in bacterial physiology.</title>
        <authorList>
            <consortium name="Agbiome Team Llc"/>
            <person name="Bleich R.M."/>
            <person name="Grubbs K.J."/>
            <person name="Santa Maria K.C."/>
            <person name="Allen S.E."/>
            <person name="Farag S."/>
            <person name="Shank E.A."/>
            <person name="Bowers A."/>
        </authorList>
    </citation>
    <scope>NUCLEOTIDE SEQUENCE [LARGE SCALE GENOMIC DNA]</scope>
    <source>
        <strain evidence="2 3">AFS083043</strain>
    </source>
</reference>
<evidence type="ECO:0000256" key="1">
    <source>
        <dbReference type="SAM" id="MobiDB-lite"/>
    </source>
</evidence>
<feature type="compositionally biased region" description="Basic and acidic residues" evidence="1">
    <location>
        <begin position="7"/>
        <end position="24"/>
    </location>
</feature>